<dbReference type="InterPro" id="IPR000183">
    <property type="entry name" value="Orn/DAP/Arg_de-COase"/>
</dbReference>
<proteinExistence type="predicted"/>
<dbReference type="InterPro" id="IPR009006">
    <property type="entry name" value="Ala_racemase/Decarboxylase_C"/>
</dbReference>
<evidence type="ECO:0000256" key="3">
    <source>
        <dbReference type="PIRSR" id="PIRSR600183-50"/>
    </source>
</evidence>
<dbReference type="Gene3D" id="3.20.20.10">
    <property type="entry name" value="Alanine racemase"/>
    <property type="match status" value="1"/>
</dbReference>
<dbReference type="InterPro" id="IPR042152">
    <property type="entry name" value="Y4yA-like"/>
</dbReference>
<dbReference type="AlphaFoldDB" id="A0A9X4SAQ4"/>
<dbReference type="InterPro" id="IPR022644">
    <property type="entry name" value="De-COase2_N"/>
</dbReference>
<evidence type="ECO:0000256" key="1">
    <source>
        <dbReference type="ARBA" id="ARBA00001933"/>
    </source>
</evidence>
<dbReference type="InterPro" id="IPR029066">
    <property type="entry name" value="PLP-binding_barrel"/>
</dbReference>
<sequence length="458" mass="49927">MDDTVAARAWSPSTLPPLLDGEVARVALGQPIRLKAWVERYGSPLNVVWPELLKRNAEALQAVPRRHGVVLDVYYGAKVNKSQALVRAAVEAGIGVDVSSEYEMRDALRAGADPRRLVATGPAKTERFHRQLVACGSLISVDSVEEFEALQALERQSQPSRRARLLLRYRPASARASRFGMGEADVAHCLRQLAAARDSFAFEGFHFHLGGYDHASRAQALREVMVQVAAAREIGLAAQVIDIGGGLPIRYVEAERYAAFLQSQDATHYRNGKLPTSFYPYGGGLDAPTWLDELLAAPFDATTTVAEALIAQGLRLAIEPGRSLVDQAAISVFRVNRVKALADGRHVVYVEGSSFSACETWFASEYLVDPILQSFGSPHGEAPMRAYIAGHSCLDDDVITNRLIDFATRPAPGDLLVFANTAGYQMDLLENEFHRHPMPRRIAVRNGAAGGVDVSPDD</sequence>
<comment type="caution">
    <text evidence="5">The sequence shown here is derived from an EMBL/GenBank/DDBJ whole genome shotgun (WGS) entry which is preliminary data.</text>
</comment>
<dbReference type="GO" id="GO:0008836">
    <property type="term" value="F:diaminopimelate decarboxylase activity"/>
    <property type="evidence" value="ECO:0007669"/>
    <property type="project" value="TreeGrafter"/>
</dbReference>
<dbReference type="GO" id="GO:0009089">
    <property type="term" value="P:lysine biosynthetic process via diaminopimelate"/>
    <property type="evidence" value="ECO:0007669"/>
    <property type="project" value="TreeGrafter"/>
</dbReference>
<dbReference type="CDD" id="cd06842">
    <property type="entry name" value="PLPDE_III_Y4yA_like"/>
    <property type="match status" value="1"/>
</dbReference>
<feature type="modified residue" description="N6-(pyridoxal phosphate)lysine" evidence="3">
    <location>
        <position position="78"/>
    </location>
</feature>
<dbReference type="EMBL" id="AOGK01000033">
    <property type="protein sequence ID" value="MDG5978245.1"/>
    <property type="molecule type" value="Genomic_DNA"/>
</dbReference>
<evidence type="ECO:0000313" key="6">
    <source>
        <dbReference type="Proteomes" id="UP001152876"/>
    </source>
</evidence>
<keyword evidence="2 3" id="KW-0663">Pyridoxal phosphate</keyword>
<feature type="domain" description="Orn/DAP/Arg decarboxylase 2 N-terminal" evidence="4">
    <location>
        <begin position="70"/>
        <end position="259"/>
    </location>
</feature>
<evidence type="ECO:0000256" key="2">
    <source>
        <dbReference type="ARBA" id="ARBA00022898"/>
    </source>
</evidence>
<evidence type="ECO:0000259" key="4">
    <source>
        <dbReference type="Pfam" id="PF02784"/>
    </source>
</evidence>
<keyword evidence="6" id="KW-1185">Reference proteome</keyword>
<dbReference type="Pfam" id="PF02784">
    <property type="entry name" value="Orn_Arg_deC_N"/>
    <property type="match status" value="1"/>
</dbReference>
<organism evidence="5 6">
    <name type="scientific">Hydrogenophaga taeniospiralis CCUG 15921</name>
    <dbReference type="NCBI Taxonomy" id="1281780"/>
    <lineage>
        <taxon>Bacteria</taxon>
        <taxon>Pseudomonadati</taxon>
        <taxon>Pseudomonadota</taxon>
        <taxon>Betaproteobacteria</taxon>
        <taxon>Burkholderiales</taxon>
        <taxon>Comamonadaceae</taxon>
        <taxon>Hydrogenophaga</taxon>
    </lineage>
</organism>
<dbReference type="Gene3D" id="2.40.37.10">
    <property type="entry name" value="Lyase, Ornithine Decarboxylase, Chain A, domain 1"/>
    <property type="match status" value="1"/>
</dbReference>
<name>A0A9X4SAQ4_9BURK</name>
<dbReference type="SUPFAM" id="SSF51419">
    <property type="entry name" value="PLP-binding barrel"/>
    <property type="match status" value="1"/>
</dbReference>
<accession>A0A9X4SAQ4</accession>
<dbReference type="PANTHER" id="PTHR43727">
    <property type="entry name" value="DIAMINOPIMELATE DECARBOXYLASE"/>
    <property type="match status" value="1"/>
</dbReference>
<gene>
    <name evidence="5" type="ORF">H010_23546</name>
</gene>
<protein>
    <submittedName>
        <fullName evidence="5">Orn/DAP/Arg decarboxylase 2</fullName>
    </submittedName>
</protein>
<dbReference type="Proteomes" id="UP001152876">
    <property type="component" value="Unassembled WGS sequence"/>
</dbReference>
<feature type="active site" description="Proton donor" evidence="3">
    <location>
        <position position="393"/>
    </location>
</feature>
<comment type="cofactor">
    <cofactor evidence="1 3">
        <name>pyridoxal 5'-phosphate</name>
        <dbReference type="ChEBI" id="CHEBI:597326"/>
    </cofactor>
</comment>
<dbReference type="PRINTS" id="PR01179">
    <property type="entry name" value="ODADCRBXLASE"/>
</dbReference>
<dbReference type="SUPFAM" id="SSF50621">
    <property type="entry name" value="Alanine racemase C-terminal domain-like"/>
    <property type="match status" value="1"/>
</dbReference>
<evidence type="ECO:0000313" key="5">
    <source>
        <dbReference type="EMBL" id="MDG5978245.1"/>
    </source>
</evidence>
<reference evidence="5" key="1">
    <citation type="submission" date="2013-01" db="EMBL/GenBank/DDBJ databases">
        <title>Genome draft of Hydrogenophaga taeniospiralis 2K1.</title>
        <authorList>
            <person name="Gomila M."/>
            <person name="Lalucat J."/>
        </authorList>
    </citation>
    <scope>NUCLEOTIDE SEQUENCE</scope>
    <source>
        <strain evidence="5">CCUG 15921</strain>
    </source>
</reference>
<dbReference type="PANTHER" id="PTHR43727:SF2">
    <property type="entry name" value="GROUP IV DECARBOXYLASE"/>
    <property type="match status" value="1"/>
</dbReference>